<dbReference type="Proteomes" id="UP000249396">
    <property type="component" value="Unassembled WGS sequence"/>
</dbReference>
<name>A0A2W4QK71_9GAMM</name>
<protein>
    <submittedName>
        <fullName evidence="1">Uncharacterized protein</fullName>
    </submittedName>
</protein>
<dbReference type="AlphaFoldDB" id="A0A2W4QK71"/>
<dbReference type="EMBL" id="QJPH01000542">
    <property type="protein sequence ID" value="PZN70809.1"/>
    <property type="molecule type" value="Genomic_DNA"/>
</dbReference>
<sequence>MTIFGLSNYLGCDPRLRNDGTSALWEVGKGFKTPGFWVSLAAKARNEGVPYRQLRFSDDDGRRYSEAMKLQVVLDGVDDYPYSRRKQGQNYSPLVLLENEESTDSATQTVNGCIRNHFAGLGFDAFTDKLCGVVGDLHDNVWSHGKSTGFSMAQKWKKPRSTNDVMFEFALADCGLGFLRELSRVGLKIEDDAEAIEWCIVKGHSSKLVNEKQDDGWAQRLPPDLMGCPMPIGVGRVKESDNHHQGLGLAKLISLVDEYKGSLWLATGRAMLTMKPEKSEFISLKFPWKGVCIACRFDGSLVKQYQTTQKNDELTDTLMKLLGGGDENESI</sequence>
<evidence type="ECO:0000313" key="1">
    <source>
        <dbReference type="EMBL" id="PZN70809.1"/>
    </source>
</evidence>
<reference evidence="1 2" key="1">
    <citation type="journal article" date="2018" name="Aquat. Microb. Ecol.">
        <title>Gammaproteobacterial methanotrophs dominate.</title>
        <authorList>
            <person name="Rissanen A.J."/>
            <person name="Saarenheimo J."/>
            <person name="Tiirola M."/>
            <person name="Peura S."/>
            <person name="Aalto S.L."/>
            <person name="Karvinen A."/>
            <person name="Nykanen H."/>
        </authorList>
    </citation>
    <scope>NUCLEOTIDE SEQUENCE [LARGE SCALE GENOMIC DNA]</scope>
    <source>
        <strain evidence="1">AMbin10</strain>
    </source>
</reference>
<organism evidence="1 2">
    <name type="scientific">Candidatus Methylumidiphilus alinenensis</name>
    <dbReference type="NCBI Taxonomy" id="2202197"/>
    <lineage>
        <taxon>Bacteria</taxon>
        <taxon>Pseudomonadati</taxon>
        <taxon>Pseudomonadota</taxon>
        <taxon>Gammaproteobacteria</taxon>
        <taxon>Methylococcales</taxon>
        <taxon>Candidatus Methylumidiphilus</taxon>
    </lineage>
</organism>
<proteinExistence type="predicted"/>
<evidence type="ECO:0000313" key="2">
    <source>
        <dbReference type="Proteomes" id="UP000249396"/>
    </source>
</evidence>
<comment type="caution">
    <text evidence="1">The sequence shown here is derived from an EMBL/GenBank/DDBJ whole genome shotgun (WGS) entry which is preliminary data.</text>
</comment>
<gene>
    <name evidence="1" type="ORF">DM484_27845</name>
</gene>
<accession>A0A2W4QK71</accession>